<name>A0A2U1TL44_9GAMM</name>
<dbReference type="EMBL" id="QDKH01000040">
    <property type="protein sequence ID" value="PWC10123.1"/>
    <property type="molecule type" value="Genomic_DNA"/>
</dbReference>
<keyword evidence="3" id="KW-1185">Reference proteome</keyword>
<evidence type="ECO:0000313" key="3">
    <source>
        <dbReference type="Proteomes" id="UP000296159"/>
    </source>
</evidence>
<evidence type="ECO:0000313" key="2">
    <source>
        <dbReference type="EMBL" id="PWC10123.1"/>
    </source>
</evidence>
<dbReference type="RefSeq" id="WP_136168595.1">
    <property type="nucleotide sequence ID" value="NZ_KZ819102.1"/>
</dbReference>
<gene>
    <name evidence="2" type="ORF">DDT56_22525</name>
</gene>
<proteinExistence type="predicted"/>
<dbReference type="AlphaFoldDB" id="A0A2U1TL44"/>
<comment type="caution">
    <text evidence="2">The sequence shown here is derived from an EMBL/GenBank/DDBJ whole genome shotgun (WGS) entry which is preliminary data.</text>
</comment>
<organism evidence="2 3">
    <name type="scientific">Brenneria corticis</name>
    <dbReference type="NCBI Taxonomy" id="2173106"/>
    <lineage>
        <taxon>Bacteria</taxon>
        <taxon>Pseudomonadati</taxon>
        <taxon>Pseudomonadota</taxon>
        <taxon>Gammaproteobacteria</taxon>
        <taxon>Enterobacterales</taxon>
        <taxon>Pectobacteriaceae</taxon>
        <taxon>Brenneria</taxon>
    </lineage>
</organism>
<sequence length="183" mass="20041">MRILISTFFMLTSTSIFASTSLQSINATIFEKPLYQKALKYSINGGSPVDEQNFKININNQEAGYFISGKGFNQNDDNVCFVGWSVNKPEIIKLIPTIGFSNWEAEVCNKTKSVGIISAKDSAVVKLAVVYEAASPNAIANESVVFTIDKNNNLEIDATLTDKIGSLGATNIAELRKLYNKNN</sequence>
<feature type="signal peptide" evidence="1">
    <location>
        <begin position="1"/>
        <end position="18"/>
    </location>
</feature>
<evidence type="ECO:0000256" key="1">
    <source>
        <dbReference type="SAM" id="SignalP"/>
    </source>
</evidence>
<dbReference type="Proteomes" id="UP000296159">
    <property type="component" value="Unassembled WGS sequence"/>
</dbReference>
<keyword evidence="1" id="KW-0732">Signal</keyword>
<reference evidence="2 3" key="1">
    <citation type="submission" date="2018-04" db="EMBL/GenBank/DDBJ databases">
        <title>Brenneria corticis sp.nov.</title>
        <authorList>
            <person name="Li Y."/>
        </authorList>
    </citation>
    <scope>NUCLEOTIDE SEQUENCE [LARGE SCALE GENOMIC DNA]</scope>
    <source>
        <strain evidence="2 3">CFCC 11842</strain>
    </source>
</reference>
<accession>A0A2U1TL44</accession>
<protein>
    <submittedName>
        <fullName evidence="2">Uncharacterized protein</fullName>
    </submittedName>
</protein>
<feature type="chain" id="PRO_5015724160" evidence="1">
    <location>
        <begin position="19"/>
        <end position="183"/>
    </location>
</feature>